<dbReference type="Gene3D" id="1.25.40.390">
    <property type="match status" value="1"/>
</dbReference>
<dbReference type="AlphaFoldDB" id="A0A926IP55"/>
<gene>
    <name evidence="9" type="ORF">H8744_06630</name>
</gene>
<keyword evidence="5" id="KW-0998">Cell outer membrane</keyword>
<evidence type="ECO:0000313" key="10">
    <source>
        <dbReference type="Proteomes" id="UP000651085"/>
    </source>
</evidence>
<keyword evidence="4" id="KW-0472">Membrane</keyword>
<dbReference type="InterPro" id="IPR011990">
    <property type="entry name" value="TPR-like_helical_dom_sf"/>
</dbReference>
<dbReference type="Proteomes" id="UP000651085">
    <property type="component" value="Unassembled WGS sequence"/>
</dbReference>
<feature type="domain" description="SusD-like N-terminal" evidence="8">
    <location>
        <begin position="96"/>
        <end position="225"/>
    </location>
</feature>
<dbReference type="Pfam" id="PF14322">
    <property type="entry name" value="SusD-like_3"/>
    <property type="match status" value="1"/>
</dbReference>
<protein>
    <submittedName>
        <fullName evidence="9">RagB/SusD family nutrient uptake outer membrane protein</fullName>
    </submittedName>
</protein>
<evidence type="ECO:0000256" key="4">
    <source>
        <dbReference type="ARBA" id="ARBA00023136"/>
    </source>
</evidence>
<evidence type="ECO:0000256" key="5">
    <source>
        <dbReference type="ARBA" id="ARBA00023237"/>
    </source>
</evidence>
<comment type="caution">
    <text evidence="9">The sequence shown here is derived from an EMBL/GenBank/DDBJ whole genome shotgun (WGS) entry which is preliminary data.</text>
</comment>
<feature type="domain" description="RagB/SusD" evidence="7">
    <location>
        <begin position="269"/>
        <end position="526"/>
    </location>
</feature>
<evidence type="ECO:0000256" key="3">
    <source>
        <dbReference type="ARBA" id="ARBA00022729"/>
    </source>
</evidence>
<comment type="similarity">
    <text evidence="2">Belongs to the SusD family.</text>
</comment>
<dbReference type="RefSeq" id="WP_262434097.1">
    <property type="nucleotide sequence ID" value="NZ_JACRTF010000001.1"/>
</dbReference>
<organism evidence="9 10">
    <name type="scientific">Jilunia laotingensis</name>
    <dbReference type="NCBI Taxonomy" id="2763675"/>
    <lineage>
        <taxon>Bacteria</taxon>
        <taxon>Pseudomonadati</taxon>
        <taxon>Bacteroidota</taxon>
        <taxon>Bacteroidia</taxon>
        <taxon>Bacteroidales</taxon>
        <taxon>Bacteroidaceae</taxon>
        <taxon>Jilunia</taxon>
    </lineage>
</organism>
<feature type="chain" id="PRO_5039016966" evidence="6">
    <location>
        <begin position="28"/>
        <end position="527"/>
    </location>
</feature>
<dbReference type="GO" id="GO:0009279">
    <property type="term" value="C:cell outer membrane"/>
    <property type="evidence" value="ECO:0007669"/>
    <property type="project" value="UniProtKB-SubCell"/>
</dbReference>
<evidence type="ECO:0000259" key="8">
    <source>
        <dbReference type="Pfam" id="PF14322"/>
    </source>
</evidence>
<comment type="subcellular location">
    <subcellularLocation>
        <location evidence="1">Cell outer membrane</location>
    </subcellularLocation>
</comment>
<evidence type="ECO:0000256" key="6">
    <source>
        <dbReference type="SAM" id="SignalP"/>
    </source>
</evidence>
<reference evidence="9" key="1">
    <citation type="submission" date="2020-08" db="EMBL/GenBank/DDBJ databases">
        <title>Genome public.</title>
        <authorList>
            <person name="Liu C."/>
            <person name="Sun Q."/>
        </authorList>
    </citation>
    <scope>NUCLEOTIDE SEQUENCE</scope>
    <source>
        <strain evidence="9">N12</strain>
    </source>
</reference>
<evidence type="ECO:0000256" key="1">
    <source>
        <dbReference type="ARBA" id="ARBA00004442"/>
    </source>
</evidence>
<proteinExistence type="inferred from homology"/>
<dbReference type="PROSITE" id="PS51257">
    <property type="entry name" value="PROKAR_LIPOPROTEIN"/>
    <property type="match status" value="1"/>
</dbReference>
<evidence type="ECO:0000256" key="2">
    <source>
        <dbReference type="ARBA" id="ARBA00006275"/>
    </source>
</evidence>
<dbReference type="EMBL" id="JACRTF010000001">
    <property type="protein sequence ID" value="MBC8592934.1"/>
    <property type="molecule type" value="Genomic_DNA"/>
</dbReference>
<evidence type="ECO:0000259" key="7">
    <source>
        <dbReference type="Pfam" id="PF07980"/>
    </source>
</evidence>
<feature type="signal peptide" evidence="6">
    <location>
        <begin position="1"/>
        <end position="27"/>
    </location>
</feature>
<keyword evidence="10" id="KW-1185">Reference proteome</keyword>
<sequence>MRIYNNIKRLSLAILACGALTSCSDFLTENCQKALTEEEIYTDLDYTELNLQGIYTKWRECWKDEHFWIPSVGTDEIQSGAYQALKSGAERGALDKYDANLNSLQGKIEQEWNLRWAQVTAAAKIIRVLNNDDLVVGSKEAQLVGEASFIRGFLDYELAMYWGRIPTIDLEKILNGELGYGRQSLEDTWKFIIADLERAAKYTPKENTPGRATCYAAYTILGKAYMSAPIETGLRDFNKAKAAFEEVIKGGFQLVDYADLWDYKITNTKESIWELQFNVTTDFNQIQFQIGSRAVQSYFGDQCYFSGYDHAVPTEYAYSDIEDGGLWEEGDIRRDENIRYNFTYYGQTPDLKNILWEDLGDDHDELKPHIKKYEDFRTDSHSGFDVKNMWKSGKNIPVLRYADVLLSYAECLNELGQTAEAVAEVNKVRERAWEFDLPTEMKWDKGMSQEDFRTKIMDERMRELFGEKWRKIDLLRTGKFVELTKERNKWTKMNGTIDQHNIYWPIPDSEIKLNPDITDDDQNEGYR</sequence>
<dbReference type="InterPro" id="IPR033985">
    <property type="entry name" value="SusD-like_N"/>
</dbReference>
<evidence type="ECO:0000313" key="9">
    <source>
        <dbReference type="EMBL" id="MBC8592934.1"/>
    </source>
</evidence>
<dbReference type="SUPFAM" id="SSF48452">
    <property type="entry name" value="TPR-like"/>
    <property type="match status" value="1"/>
</dbReference>
<accession>A0A926IP55</accession>
<name>A0A926IP55_9BACT</name>
<dbReference type="InterPro" id="IPR012944">
    <property type="entry name" value="SusD_RagB_dom"/>
</dbReference>
<keyword evidence="3 6" id="KW-0732">Signal</keyword>
<dbReference type="Pfam" id="PF07980">
    <property type="entry name" value="SusD_RagB"/>
    <property type="match status" value="1"/>
</dbReference>